<accession>A0A425C1K2</accession>
<evidence type="ECO:0000313" key="1">
    <source>
        <dbReference type="EMBL" id="RQM10846.1"/>
    </source>
</evidence>
<protein>
    <submittedName>
        <fullName evidence="1">Uncharacterized protein</fullName>
    </submittedName>
</protein>
<reference evidence="1 2" key="1">
    <citation type="submission" date="2018-06" db="EMBL/GenBank/DDBJ databases">
        <title>Comparative genomics of downy mildews reveals potential adaptations to biotrophy.</title>
        <authorList>
            <person name="Fletcher K."/>
            <person name="Klosterman S.J."/>
            <person name="Derevnina L."/>
            <person name="Martin F."/>
            <person name="Koike S."/>
            <person name="Reyes Chin-Wo S."/>
            <person name="Mou B."/>
            <person name="Michelmore R."/>
        </authorList>
    </citation>
    <scope>NUCLEOTIDE SEQUENCE [LARGE SCALE GENOMIC DNA]</scope>
    <source>
        <strain evidence="1 2">R13</strain>
    </source>
</reference>
<dbReference type="AlphaFoldDB" id="A0A425C1K2"/>
<evidence type="ECO:0000313" key="2">
    <source>
        <dbReference type="Proteomes" id="UP000286097"/>
    </source>
</evidence>
<comment type="caution">
    <text evidence="1">The sequence shown here is derived from an EMBL/GenBank/DDBJ whole genome shotgun (WGS) entry which is preliminary data.</text>
</comment>
<organism evidence="1 2">
    <name type="scientific">Peronospora effusa</name>
    <dbReference type="NCBI Taxonomy" id="542832"/>
    <lineage>
        <taxon>Eukaryota</taxon>
        <taxon>Sar</taxon>
        <taxon>Stramenopiles</taxon>
        <taxon>Oomycota</taxon>
        <taxon>Peronosporomycetes</taxon>
        <taxon>Peronosporales</taxon>
        <taxon>Peronosporaceae</taxon>
        <taxon>Peronospora</taxon>
    </lineage>
</organism>
<dbReference type="VEuPathDB" id="FungiDB:DD237_004655"/>
<gene>
    <name evidence="1" type="ORF">DD237_004655</name>
</gene>
<proteinExistence type="predicted"/>
<dbReference type="Proteomes" id="UP000286097">
    <property type="component" value="Unassembled WGS sequence"/>
</dbReference>
<sequence length="59" mass="6392">MSVSFQHLTAGDEGGHPTHVLAVAADMAARKPQKRYSLDAELIRELRCGSNPGKFLGKK</sequence>
<name>A0A425C1K2_9STRA</name>
<dbReference type="EMBL" id="QKXF01000520">
    <property type="protein sequence ID" value="RQM10846.1"/>
    <property type="molecule type" value="Genomic_DNA"/>
</dbReference>